<accession>A0AAW0I710</accession>
<evidence type="ECO:0000256" key="5">
    <source>
        <dbReference type="SAM" id="MobiDB-lite"/>
    </source>
</evidence>
<proteinExistence type="inferred from homology"/>
<evidence type="ECO:0000256" key="3">
    <source>
        <dbReference type="ARBA" id="ARBA00023274"/>
    </source>
</evidence>
<keyword evidence="7" id="KW-1185">Reference proteome</keyword>
<dbReference type="InterPro" id="IPR001147">
    <property type="entry name" value="Ribosomal_eL21"/>
</dbReference>
<evidence type="ECO:0000256" key="4">
    <source>
        <dbReference type="ARBA" id="ARBA00035327"/>
    </source>
</evidence>
<dbReference type="SUPFAM" id="SSF50104">
    <property type="entry name" value="Translation proteins SH3-like domain"/>
    <property type="match status" value="1"/>
</dbReference>
<evidence type="ECO:0000256" key="2">
    <source>
        <dbReference type="ARBA" id="ARBA00022980"/>
    </source>
</evidence>
<feature type="region of interest" description="Disordered" evidence="5">
    <location>
        <begin position="77"/>
        <end position="100"/>
    </location>
</feature>
<evidence type="ECO:0000256" key="1">
    <source>
        <dbReference type="ARBA" id="ARBA00008427"/>
    </source>
</evidence>
<comment type="similarity">
    <text evidence="1">Belongs to the eukaryotic ribosomal protein eL21 family.</text>
</comment>
<evidence type="ECO:0000313" key="6">
    <source>
        <dbReference type="EMBL" id="KAK7810395.1"/>
    </source>
</evidence>
<evidence type="ECO:0000313" key="7">
    <source>
        <dbReference type="Proteomes" id="UP001488838"/>
    </source>
</evidence>
<dbReference type="Proteomes" id="UP001488838">
    <property type="component" value="Unassembled WGS sequence"/>
</dbReference>
<feature type="compositionally biased region" description="Polar residues" evidence="5">
    <location>
        <begin position="79"/>
        <end position="89"/>
    </location>
</feature>
<dbReference type="GO" id="GO:0005840">
    <property type="term" value="C:ribosome"/>
    <property type="evidence" value="ECO:0007669"/>
    <property type="project" value="UniProtKB-KW"/>
</dbReference>
<dbReference type="GO" id="GO:0006412">
    <property type="term" value="P:translation"/>
    <property type="evidence" value="ECO:0007669"/>
    <property type="project" value="InterPro"/>
</dbReference>
<dbReference type="EMBL" id="JBBHLL010000197">
    <property type="protein sequence ID" value="KAK7810395.1"/>
    <property type="molecule type" value="Genomic_DNA"/>
</dbReference>
<comment type="caution">
    <text evidence="6">The sequence shown here is derived from an EMBL/GenBank/DDBJ whole genome shotgun (WGS) entry which is preliminary data.</text>
</comment>
<keyword evidence="2" id="KW-0689">Ribosomal protein</keyword>
<sequence length="100" mass="10941">MGRTHGVVPSVMYMQIYKKGDIADIKGMGTVQKGMPPKCYHGKPGRVHSVTQHTVGITVNKKTSLELLVTISVSRREQFPTQEGDSSTLLEDEEKGAQAL</sequence>
<dbReference type="PANTHER" id="PTHR20981">
    <property type="entry name" value="60S RIBOSOMAL PROTEIN L21"/>
    <property type="match status" value="1"/>
</dbReference>
<dbReference type="GO" id="GO:1990904">
    <property type="term" value="C:ribonucleoprotein complex"/>
    <property type="evidence" value="ECO:0007669"/>
    <property type="project" value="UniProtKB-KW"/>
</dbReference>
<gene>
    <name evidence="6" type="ORF">U0070_002959</name>
</gene>
<name>A0AAW0I710_MYOGA</name>
<dbReference type="FunFam" id="2.30.30.70:FF:000001">
    <property type="entry name" value="60S ribosomal protein L21"/>
    <property type="match status" value="1"/>
</dbReference>
<dbReference type="InterPro" id="IPR008991">
    <property type="entry name" value="Translation_prot_SH3-like_sf"/>
</dbReference>
<dbReference type="GO" id="GO:0003735">
    <property type="term" value="F:structural constituent of ribosome"/>
    <property type="evidence" value="ECO:0007669"/>
    <property type="project" value="InterPro"/>
</dbReference>
<dbReference type="AlphaFoldDB" id="A0AAW0I710"/>
<dbReference type="Pfam" id="PF01157">
    <property type="entry name" value="Ribosomal_L21e"/>
    <property type="match status" value="1"/>
</dbReference>
<protein>
    <recommendedName>
        <fullName evidence="4">60S ribosomal protein L21</fullName>
    </recommendedName>
</protein>
<organism evidence="6 7">
    <name type="scientific">Myodes glareolus</name>
    <name type="common">Bank vole</name>
    <name type="synonym">Clethrionomys glareolus</name>
    <dbReference type="NCBI Taxonomy" id="447135"/>
    <lineage>
        <taxon>Eukaryota</taxon>
        <taxon>Metazoa</taxon>
        <taxon>Chordata</taxon>
        <taxon>Craniata</taxon>
        <taxon>Vertebrata</taxon>
        <taxon>Euteleostomi</taxon>
        <taxon>Mammalia</taxon>
        <taxon>Eutheria</taxon>
        <taxon>Euarchontoglires</taxon>
        <taxon>Glires</taxon>
        <taxon>Rodentia</taxon>
        <taxon>Myomorpha</taxon>
        <taxon>Muroidea</taxon>
        <taxon>Cricetidae</taxon>
        <taxon>Arvicolinae</taxon>
        <taxon>Myodes</taxon>
    </lineage>
</organism>
<dbReference type="Gene3D" id="2.30.30.70">
    <property type="entry name" value="Ribosomal protein L21"/>
    <property type="match status" value="1"/>
</dbReference>
<reference evidence="6 7" key="1">
    <citation type="journal article" date="2023" name="bioRxiv">
        <title>Conserved and derived expression patterns and positive selection on dental genes reveal complex evolutionary context of ever-growing rodent molars.</title>
        <authorList>
            <person name="Calamari Z.T."/>
            <person name="Song A."/>
            <person name="Cohen E."/>
            <person name="Akter M."/>
            <person name="Roy R.D."/>
            <person name="Hallikas O."/>
            <person name="Christensen M.M."/>
            <person name="Li P."/>
            <person name="Marangoni P."/>
            <person name="Jernvall J."/>
            <person name="Klein O.D."/>
        </authorList>
    </citation>
    <scope>NUCLEOTIDE SEQUENCE [LARGE SCALE GENOMIC DNA]</scope>
    <source>
        <strain evidence="6">V071</strain>
    </source>
</reference>
<keyword evidence="3" id="KW-0687">Ribonucleoprotein</keyword>
<dbReference type="InterPro" id="IPR036948">
    <property type="entry name" value="Ribosomal_eL21_sf"/>
</dbReference>